<evidence type="ECO:0000256" key="7">
    <source>
        <dbReference type="ARBA" id="ARBA00044229"/>
    </source>
</evidence>
<dbReference type="Proteomes" id="UP000050795">
    <property type="component" value="Unassembled WGS sequence"/>
</dbReference>
<comment type="similarity">
    <text evidence="2">Belongs to the eIF-2B gamma/epsilon subunits family.</text>
</comment>
<dbReference type="PANTHER" id="PTHR45989">
    <property type="entry name" value="TRANSLATION INITIATION FACTOR EIF-2B SUBUNIT GAMMA"/>
    <property type="match status" value="1"/>
</dbReference>
<evidence type="ECO:0000256" key="8">
    <source>
        <dbReference type="ARBA" id="ARBA00046432"/>
    </source>
</evidence>
<keyword evidence="10" id="KW-1185">Reference proteome</keyword>
<feature type="domain" description="EIF2B subunit epsilon/gamma LbH" evidence="9">
    <location>
        <begin position="345"/>
        <end position="416"/>
    </location>
</feature>
<proteinExistence type="inferred from homology"/>
<evidence type="ECO:0000256" key="6">
    <source>
        <dbReference type="ARBA" id="ARBA00044196"/>
    </source>
</evidence>
<dbReference type="GO" id="GO:0002183">
    <property type="term" value="P:cytoplasmic translational initiation"/>
    <property type="evidence" value="ECO:0007669"/>
    <property type="project" value="TreeGrafter"/>
</dbReference>
<dbReference type="GO" id="GO:0003743">
    <property type="term" value="F:translation initiation factor activity"/>
    <property type="evidence" value="ECO:0007669"/>
    <property type="project" value="UniProtKB-KW"/>
</dbReference>
<evidence type="ECO:0000259" key="9">
    <source>
        <dbReference type="Pfam" id="PF25084"/>
    </source>
</evidence>
<evidence type="ECO:0000313" key="10">
    <source>
        <dbReference type="Proteomes" id="UP000050795"/>
    </source>
</evidence>
<dbReference type="CDD" id="cd04652">
    <property type="entry name" value="LbH_eIF2B_gamma_C"/>
    <property type="match status" value="1"/>
</dbReference>
<dbReference type="InterPro" id="IPR029044">
    <property type="entry name" value="Nucleotide-diphossugar_trans"/>
</dbReference>
<keyword evidence="5" id="KW-0648">Protein biosynthesis</keyword>
<dbReference type="GO" id="GO:0005829">
    <property type="term" value="C:cytosol"/>
    <property type="evidence" value="ECO:0007669"/>
    <property type="project" value="UniProtKB-SubCell"/>
</dbReference>
<reference evidence="11" key="2">
    <citation type="submission" date="2023-11" db="UniProtKB">
        <authorList>
            <consortium name="WormBaseParasite"/>
        </authorList>
    </citation>
    <scope>IDENTIFICATION</scope>
</reference>
<dbReference type="WBParaSite" id="TREG1_8480.1">
    <property type="protein sequence ID" value="TREG1_8480.1"/>
    <property type="gene ID" value="TREG1_8480"/>
</dbReference>
<dbReference type="PANTHER" id="PTHR45989:SF1">
    <property type="entry name" value="TRANSLATION INITIATION FACTOR EIF-2B SUBUNIT GAMMA"/>
    <property type="match status" value="1"/>
</dbReference>
<evidence type="ECO:0000256" key="4">
    <source>
        <dbReference type="ARBA" id="ARBA00022540"/>
    </source>
</evidence>
<evidence type="ECO:0000256" key="1">
    <source>
        <dbReference type="ARBA" id="ARBA00004514"/>
    </source>
</evidence>
<dbReference type="Gene3D" id="3.90.550.10">
    <property type="entry name" value="Spore Coat Polysaccharide Biosynthesis Protein SpsA, Chain A"/>
    <property type="match status" value="1"/>
</dbReference>
<sequence length="442" mass="48983">MKGRVCLYPLHFLTENKLIDRSNCFVLKVMQAVIITNTESPELKQLTVLGSASLLPLGNETILTKLIGLFLDSEISDIIIVHNKAQTARLTSYVNAHYQFWPAFAKVNLHELPDYCSLPETLQRIRSSLSSEYLFITNSNTVICNINLRDIFLTMIRKKASMVAVFSSLPITESKLLKSLPSELTVTTSDGSVLITYVPASDIKKQTKLSKSLTSQGSILCRSDLRDCGFYLISRSTLDHITKLGEDITHRKKSIWQYIWSEPPEINQETELGSGDKTAINGVNNYTECYKTGGTCIHEHNDEVIAVKIEDPLIYVETNRLIIQKSSSPGNQQQGKKGESGREPNLIQDNCMIHEKAFIRATFVGSSCKIGANVRILNSVLLPNVEIKDNCTIQGCVIGEKAVIGDQSVLKSCAVAALQRVPTGTNLESKQLGFIDPELNTT</sequence>
<name>A0AA85KGT5_TRIRE</name>
<dbReference type="GO" id="GO:0005085">
    <property type="term" value="F:guanyl-nucleotide exchange factor activity"/>
    <property type="evidence" value="ECO:0007669"/>
    <property type="project" value="TreeGrafter"/>
</dbReference>
<dbReference type="GO" id="GO:0005851">
    <property type="term" value="C:eukaryotic translation initiation factor 2B complex"/>
    <property type="evidence" value="ECO:0007669"/>
    <property type="project" value="TreeGrafter"/>
</dbReference>
<dbReference type="Gene3D" id="2.160.10.10">
    <property type="entry name" value="Hexapeptide repeat proteins"/>
    <property type="match status" value="1"/>
</dbReference>
<accession>A0AA85KGT5</accession>
<dbReference type="InterPro" id="IPR051960">
    <property type="entry name" value="eIF2B_gamma"/>
</dbReference>
<keyword evidence="4" id="KW-0396">Initiation factor</keyword>
<reference evidence="10" key="1">
    <citation type="submission" date="2022-06" db="EMBL/GenBank/DDBJ databases">
        <authorList>
            <person name="Berger JAMES D."/>
            <person name="Berger JAMES D."/>
        </authorList>
    </citation>
    <scope>NUCLEOTIDE SEQUENCE [LARGE SCALE GENOMIC DNA]</scope>
</reference>
<evidence type="ECO:0000256" key="3">
    <source>
        <dbReference type="ARBA" id="ARBA00022490"/>
    </source>
</evidence>
<keyword evidence="3" id="KW-0963">Cytoplasm</keyword>
<comment type="subcellular location">
    <subcellularLocation>
        <location evidence="1">Cytoplasm</location>
        <location evidence="1">Cytosol</location>
    </subcellularLocation>
</comment>
<organism evidence="10 11">
    <name type="scientific">Trichobilharzia regenti</name>
    <name type="common">Nasal bird schistosome</name>
    <dbReference type="NCBI Taxonomy" id="157069"/>
    <lineage>
        <taxon>Eukaryota</taxon>
        <taxon>Metazoa</taxon>
        <taxon>Spiralia</taxon>
        <taxon>Lophotrochozoa</taxon>
        <taxon>Platyhelminthes</taxon>
        <taxon>Trematoda</taxon>
        <taxon>Digenea</taxon>
        <taxon>Strigeidida</taxon>
        <taxon>Schistosomatoidea</taxon>
        <taxon>Schistosomatidae</taxon>
        <taxon>Trichobilharzia</taxon>
    </lineage>
</organism>
<dbReference type="InterPro" id="IPR056764">
    <property type="entry name" value="LbH_EIF2B3/5"/>
</dbReference>
<protein>
    <recommendedName>
        <fullName evidence="6">Translation initiation factor eIF2B subunit gamma</fullName>
    </recommendedName>
    <alternativeName>
        <fullName evidence="7">eIF2B GDP-GTP exchange factor subunit gamma</fullName>
    </alternativeName>
</protein>
<dbReference type="AlphaFoldDB" id="A0AA85KGT5"/>
<evidence type="ECO:0000313" key="11">
    <source>
        <dbReference type="WBParaSite" id="TREG1_8480.1"/>
    </source>
</evidence>
<dbReference type="SUPFAM" id="SSF53448">
    <property type="entry name" value="Nucleotide-diphospho-sugar transferases"/>
    <property type="match status" value="1"/>
</dbReference>
<evidence type="ECO:0000256" key="5">
    <source>
        <dbReference type="ARBA" id="ARBA00022917"/>
    </source>
</evidence>
<dbReference type="Pfam" id="PF25084">
    <property type="entry name" value="LbH_EIF2B"/>
    <property type="match status" value="1"/>
</dbReference>
<comment type="subunit">
    <text evidence="8">Component of the translation initiation factor 2B (eIF2B) complex which is a heterodecamer of two sets of five different subunits: alpha, beta, gamma, delta and epsilon. Subunits alpha, beta and delta comprise a regulatory subcomplex and subunits epsilon and gamma comprise a catalytic subcomplex. Within the complex, the hexameric regulatory complex resides at the center, with the two heterodimeric catalytic subcomplexes bound on opposite sides.</text>
</comment>
<evidence type="ECO:0000256" key="2">
    <source>
        <dbReference type="ARBA" id="ARBA00007878"/>
    </source>
</evidence>